<sequence length="181" mass="19710">MKKAEKPFFVENLKQQLEGATSIVLVDYSGLTVKKQQDLKKRLKDVGANMEIVKNTLFELAGKGAKIDGQTLSDSVLSGPSALILTEADPIAPIQVLGRFAAEFDIPQFKVGVVEGSFQDKQALIKLSVLPSKEILYAQLVGAISSPTYGLVSTLQGNLQKLVWILNSKSKIKIQNDKPKL</sequence>
<keyword evidence="2 5" id="KW-0689">Ribosomal protein</keyword>
<dbReference type="HAMAP" id="MF_00362">
    <property type="entry name" value="Ribosomal_uL10"/>
    <property type="match status" value="1"/>
</dbReference>
<dbReference type="GO" id="GO:0070180">
    <property type="term" value="F:large ribosomal subunit rRNA binding"/>
    <property type="evidence" value="ECO:0007669"/>
    <property type="project" value="UniProtKB-UniRule"/>
</dbReference>
<dbReference type="Gene3D" id="3.30.70.1730">
    <property type="match status" value="1"/>
</dbReference>
<evidence type="ECO:0000256" key="2">
    <source>
        <dbReference type="ARBA" id="ARBA00022980"/>
    </source>
</evidence>
<gene>
    <name evidence="5" type="primary">rplJ</name>
    <name evidence="6" type="ORF">A3D01_01025</name>
</gene>
<dbReference type="CDD" id="cd05797">
    <property type="entry name" value="Ribosomal_L10"/>
    <property type="match status" value="1"/>
</dbReference>
<dbReference type="GO" id="GO:1990904">
    <property type="term" value="C:ribonucleoprotein complex"/>
    <property type="evidence" value="ECO:0007669"/>
    <property type="project" value="UniProtKB-KW"/>
</dbReference>
<dbReference type="InterPro" id="IPR043141">
    <property type="entry name" value="Ribosomal_uL10-like_sf"/>
</dbReference>
<dbReference type="GO" id="GO:0006412">
    <property type="term" value="P:translation"/>
    <property type="evidence" value="ECO:0007669"/>
    <property type="project" value="UniProtKB-UniRule"/>
</dbReference>
<organism evidence="6 7">
    <name type="scientific">Candidatus Woesebacteria bacterium RIFCSPHIGHO2_02_FULL_39_13</name>
    <dbReference type="NCBI Taxonomy" id="1802505"/>
    <lineage>
        <taxon>Bacteria</taxon>
        <taxon>Candidatus Woeseibacteriota</taxon>
    </lineage>
</organism>
<dbReference type="Proteomes" id="UP000177169">
    <property type="component" value="Unassembled WGS sequence"/>
</dbReference>
<evidence type="ECO:0000256" key="3">
    <source>
        <dbReference type="ARBA" id="ARBA00023274"/>
    </source>
</evidence>
<keyword evidence="3 5" id="KW-0687">Ribonucleoprotein</keyword>
<dbReference type="InterPro" id="IPR022973">
    <property type="entry name" value="Ribosomal_uL10_bac"/>
</dbReference>
<dbReference type="GO" id="GO:0005840">
    <property type="term" value="C:ribosome"/>
    <property type="evidence" value="ECO:0007669"/>
    <property type="project" value="UniProtKB-KW"/>
</dbReference>
<evidence type="ECO:0000256" key="5">
    <source>
        <dbReference type="HAMAP-Rule" id="MF_00362"/>
    </source>
</evidence>
<dbReference type="Pfam" id="PF00466">
    <property type="entry name" value="Ribosomal_L10"/>
    <property type="match status" value="1"/>
</dbReference>
<dbReference type="NCBIfam" id="NF000955">
    <property type="entry name" value="PRK00099.1-1"/>
    <property type="match status" value="1"/>
</dbReference>
<dbReference type="PANTHER" id="PTHR11560">
    <property type="entry name" value="39S RIBOSOMAL PROTEIN L10, MITOCHONDRIAL"/>
    <property type="match status" value="1"/>
</dbReference>
<dbReference type="SUPFAM" id="SSF160369">
    <property type="entry name" value="Ribosomal protein L10-like"/>
    <property type="match status" value="1"/>
</dbReference>
<dbReference type="InterPro" id="IPR047865">
    <property type="entry name" value="Ribosomal_uL10_bac_type"/>
</dbReference>
<comment type="function">
    <text evidence="5">Forms part of the ribosomal stalk, playing a central role in the interaction of the ribosome with GTP-bound translation factors.</text>
</comment>
<evidence type="ECO:0000256" key="4">
    <source>
        <dbReference type="ARBA" id="ARBA00035202"/>
    </source>
</evidence>
<dbReference type="InterPro" id="IPR001790">
    <property type="entry name" value="Ribosomal_uL10"/>
</dbReference>
<keyword evidence="5" id="KW-0699">rRNA-binding</keyword>
<evidence type="ECO:0000313" key="6">
    <source>
        <dbReference type="EMBL" id="OGM32739.1"/>
    </source>
</evidence>
<dbReference type="EMBL" id="MGGR01000028">
    <property type="protein sequence ID" value="OGM32739.1"/>
    <property type="molecule type" value="Genomic_DNA"/>
</dbReference>
<accession>A0A1F7Z0V9</accession>
<evidence type="ECO:0000313" key="7">
    <source>
        <dbReference type="Proteomes" id="UP000177169"/>
    </source>
</evidence>
<proteinExistence type="inferred from homology"/>
<dbReference type="Gene3D" id="6.10.250.290">
    <property type="match status" value="1"/>
</dbReference>
<protein>
    <recommendedName>
        <fullName evidence="4 5">Large ribosomal subunit protein uL10</fullName>
    </recommendedName>
</protein>
<keyword evidence="5" id="KW-0694">RNA-binding</keyword>
<reference evidence="6 7" key="1">
    <citation type="journal article" date="2016" name="Nat. Commun.">
        <title>Thousands of microbial genomes shed light on interconnected biogeochemical processes in an aquifer system.</title>
        <authorList>
            <person name="Anantharaman K."/>
            <person name="Brown C.T."/>
            <person name="Hug L.A."/>
            <person name="Sharon I."/>
            <person name="Castelle C.J."/>
            <person name="Probst A.J."/>
            <person name="Thomas B.C."/>
            <person name="Singh A."/>
            <person name="Wilkins M.J."/>
            <person name="Karaoz U."/>
            <person name="Brodie E.L."/>
            <person name="Williams K.H."/>
            <person name="Hubbard S.S."/>
            <person name="Banfield J.F."/>
        </authorList>
    </citation>
    <scope>NUCLEOTIDE SEQUENCE [LARGE SCALE GENOMIC DNA]</scope>
</reference>
<comment type="subunit">
    <text evidence="5">Part of the ribosomal stalk of the 50S ribosomal subunit. The N-terminus interacts with L11 and the large rRNA to form the base of the stalk. The C-terminus forms an elongated spine to which L12 dimers bind in a sequential fashion forming a multimeric L10(L12)X complex.</text>
</comment>
<comment type="similarity">
    <text evidence="1 5">Belongs to the universal ribosomal protein uL10 family.</text>
</comment>
<name>A0A1F7Z0V9_9BACT</name>
<dbReference type="STRING" id="1802505.A3D01_01025"/>
<dbReference type="AlphaFoldDB" id="A0A1F7Z0V9"/>
<comment type="caution">
    <text evidence="6">The sequence shown here is derived from an EMBL/GenBank/DDBJ whole genome shotgun (WGS) entry which is preliminary data.</text>
</comment>
<evidence type="ECO:0000256" key="1">
    <source>
        <dbReference type="ARBA" id="ARBA00008889"/>
    </source>
</evidence>